<protein>
    <submittedName>
        <fullName evidence="2">Uncharacterized protein</fullName>
    </submittedName>
</protein>
<evidence type="ECO:0000313" key="2">
    <source>
        <dbReference type="EMBL" id="ADN75950.1"/>
    </source>
</evidence>
<accession>E1SRZ5</accession>
<name>E1SRZ5_FERBD</name>
<reference evidence="2 3" key="1">
    <citation type="journal article" date="2010" name="Stand. Genomic Sci.">
        <title>Complete genome sequence of Ferrimonas balearica type strain (PAT).</title>
        <authorList>
            <person name="Nolan M."/>
            <person name="Sikorski J."/>
            <person name="Davenport K."/>
            <person name="Lucas S."/>
            <person name="Glavina Del Rio T."/>
            <person name="Tice H."/>
            <person name="Cheng J."/>
            <person name="Goodwin L."/>
            <person name="Pitluck S."/>
            <person name="Liolios K."/>
            <person name="Ivanova N."/>
            <person name="Mavromatis K."/>
            <person name="Ovchinnikova G."/>
            <person name="Pati A."/>
            <person name="Chen A."/>
            <person name="Palaniappan K."/>
            <person name="Land M."/>
            <person name="Hauser L."/>
            <person name="Chang Y."/>
            <person name="Jeffries C."/>
            <person name="Tapia R."/>
            <person name="Brettin T."/>
            <person name="Detter J."/>
            <person name="Han C."/>
            <person name="Yasawong M."/>
            <person name="Rohde M."/>
            <person name="Tindall B."/>
            <person name="Goker M."/>
            <person name="Woyke T."/>
            <person name="Bristow J."/>
            <person name="Eisen J."/>
            <person name="Markowitz V."/>
            <person name="Hugenholtz P."/>
            <person name="Kyrpides N."/>
            <person name="Klenk H."/>
            <person name="Lapidus A."/>
        </authorList>
    </citation>
    <scope>NUCLEOTIDE SEQUENCE [LARGE SCALE GENOMIC DNA]</scope>
    <source>
        <strain evidence="3">DSM 9799 / CCM 4581 / KCTC 23876 / PAT</strain>
    </source>
</reference>
<dbReference type="KEGG" id="fbl:Fbal_1746"/>
<evidence type="ECO:0000313" key="3">
    <source>
        <dbReference type="Proteomes" id="UP000006683"/>
    </source>
</evidence>
<organism evidence="2 3">
    <name type="scientific">Ferrimonas balearica (strain DSM 9799 / CCM 4581 / KCTC 23876 / PAT)</name>
    <dbReference type="NCBI Taxonomy" id="550540"/>
    <lineage>
        <taxon>Bacteria</taxon>
        <taxon>Pseudomonadati</taxon>
        <taxon>Pseudomonadota</taxon>
        <taxon>Gammaproteobacteria</taxon>
        <taxon>Alteromonadales</taxon>
        <taxon>Ferrimonadaceae</taxon>
        <taxon>Ferrimonas</taxon>
    </lineage>
</organism>
<dbReference type="EMBL" id="CP002209">
    <property type="protein sequence ID" value="ADN75950.1"/>
    <property type="molecule type" value="Genomic_DNA"/>
</dbReference>
<gene>
    <name evidence="2" type="ordered locus">Fbal_1746</name>
</gene>
<evidence type="ECO:0000256" key="1">
    <source>
        <dbReference type="SAM" id="MobiDB-lite"/>
    </source>
</evidence>
<keyword evidence="3" id="KW-1185">Reference proteome</keyword>
<sequence>MESLFVGLVRFILEIPFLSAVISSLQENKEKEGCDKGNNDHYQSTSVEEQDTN</sequence>
<proteinExistence type="predicted"/>
<dbReference type="HOGENOM" id="CLU_3061752_0_0_6"/>
<dbReference type="AlphaFoldDB" id="E1SRZ5"/>
<dbReference type="Proteomes" id="UP000006683">
    <property type="component" value="Chromosome"/>
</dbReference>
<feature type="compositionally biased region" description="Basic and acidic residues" evidence="1">
    <location>
        <begin position="29"/>
        <end position="39"/>
    </location>
</feature>
<feature type="region of interest" description="Disordered" evidence="1">
    <location>
        <begin position="29"/>
        <end position="53"/>
    </location>
</feature>